<reference evidence="8" key="1">
    <citation type="journal article" date="2019" name="Int. J. Syst. Evol. Microbiol.">
        <title>The Global Catalogue of Microorganisms (GCM) 10K type strain sequencing project: providing services to taxonomists for standard genome sequencing and annotation.</title>
        <authorList>
            <consortium name="The Broad Institute Genomics Platform"/>
            <consortium name="The Broad Institute Genome Sequencing Center for Infectious Disease"/>
            <person name="Wu L."/>
            <person name="Ma J."/>
        </authorList>
    </citation>
    <scope>NUCLEOTIDE SEQUENCE [LARGE SCALE GENOMIC DNA]</scope>
    <source>
        <strain evidence="8">JCM 19134</strain>
    </source>
</reference>
<comment type="similarity">
    <text evidence="1">Belongs to the carbon-nitrogen hydrolase superfamily. NIT1/NIT2 family.</text>
</comment>
<sequence>MIGQSLPIKERLNVALVQADPVWEDWPANQRYYDGLLSSLTTDVDLVVLPEMFSSGFTQSPGKVAQSSDGATVTWMQQQSARLDCVLVGSVVTQDEDKYYNRLFWVFPDGSTVTYDKKHLFTFAGEHHNYSAGDRQCVVDVYGWKFASFICFDLRFPAWCRNTEQQFYDAALFVASWPESRREHWMALLRARAIENQAYVVAVNRVGIDGNDFSYSGDSQVVDAMGRCQVHLSHQESVHFTQLDKTALTGIRSQFPFLPESDPFTL</sequence>
<evidence type="ECO:0000313" key="8">
    <source>
        <dbReference type="Proteomes" id="UP001409585"/>
    </source>
</evidence>
<dbReference type="Pfam" id="PF00795">
    <property type="entry name" value="CN_hydrolase"/>
    <property type="match status" value="1"/>
</dbReference>
<accession>A0AAV3U638</accession>
<evidence type="ECO:0000256" key="3">
    <source>
        <dbReference type="ARBA" id="ARBA00039118"/>
    </source>
</evidence>
<comment type="catalytic activity">
    <reaction evidence="4">
        <text>a monoamide of a dicarboxylate + H2O = a dicarboxylate + NH4(+)</text>
        <dbReference type="Rhea" id="RHEA:11716"/>
        <dbReference type="ChEBI" id="CHEBI:15377"/>
        <dbReference type="ChEBI" id="CHEBI:28938"/>
        <dbReference type="ChEBI" id="CHEBI:28965"/>
        <dbReference type="ChEBI" id="CHEBI:77450"/>
        <dbReference type="EC" id="3.5.1.3"/>
    </reaction>
</comment>
<dbReference type="PANTHER" id="PTHR47799:SF1">
    <property type="entry name" value="OMEGA-AMIDASE YAFV"/>
    <property type="match status" value="1"/>
</dbReference>
<dbReference type="PROSITE" id="PS50263">
    <property type="entry name" value="CN_HYDROLASE"/>
    <property type="match status" value="1"/>
</dbReference>
<evidence type="ECO:0000259" key="6">
    <source>
        <dbReference type="PROSITE" id="PS50263"/>
    </source>
</evidence>
<evidence type="ECO:0000256" key="5">
    <source>
        <dbReference type="ARBA" id="ARBA00072139"/>
    </source>
</evidence>
<dbReference type="Proteomes" id="UP001409585">
    <property type="component" value="Unassembled WGS sequence"/>
</dbReference>
<dbReference type="Gene3D" id="3.60.110.10">
    <property type="entry name" value="Carbon-nitrogen hydrolase"/>
    <property type="match status" value="1"/>
</dbReference>
<dbReference type="FunFam" id="3.60.110.10:FF:000004">
    <property type="entry name" value="Carbon-nitrogen hydrolase"/>
    <property type="match status" value="1"/>
</dbReference>
<dbReference type="EMBL" id="BAABLX010000029">
    <property type="protein sequence ID" value="GAA4950905.1"/>
    <property type="molecule type" value="Genomic_DNA"/>
</dbReference>
<proteinExistence type="inferred from homology"/>
<evidence type="ECO:0000256" key="4">
    <source>
        <dbReference type="ARBA" id="ARBA00052904"/>
    </source>
</evidence>
<dbReference type="RefSeq" id="WP_345425152.1">
    <property type="nucleotide sequence ID" value="NZ_AP031496.1"/>
</dbReference>
<evidence type="ECO:0000313" key="7">
    <source>
        <dbReference type="EMBL" id="GAA4950905.1"/>
    </source>
</evidence>
<keyword evidence="8" id="KW-1185">Reference proteome</keyword>
<dbReference type="SUPFAM" id="SSF56317">
    <property type="entry name" value="Carbon-nitrogen hydrolase"/>
    <property type="match status" value="1"/>
</dbReference>
<comment type="caution">
    <text evidence="7">The sequence shown here is derived from an EMBL/GenBank/DDBJ whole genome shotgun (WGS) entry which is preliminary data.</text>
</comment>
<dbReference type="InterPro" id="IPR052737">
    <property type="entry name" value="Omega-amidase_YafV"/>
</dbReference>
<dbReference type="GO" id="GO:0050152">
    <property type="term" value="F:omega-amidase activity"/>
    <property type="evidence" value="ECO:0007669"/>
    <property type="project" value="UniProtKB-EC"/>
</dbReference>
<evidence type="ECO:0000256" key="2">
    <source>
        <dbReference type="ARBA" id="ARBA00022801"/>
    </source>
</evidence>
<dbReference type="InterPro" id="IPR036526">
    <property type="entry name" value="C-N_Hydrolase_sf"/>
</dbReference>
<dbReference type="PANTHER" id="PTHR47799">
    <property type="entry name" value="OMEGA-AMIDASE YAFV"/>
    <property type="match status" value="1"/>
</dbReference>
<dbReference type="GO" id="GO:0106008">
    <property type="term" value="F:2-oxoglutaramate amidase activity"/>
    <property type="evidence" value="ECO:0007669"/>
    <property type="project" value="TreeGrafter"/>
</dbReference>
<organism evidence="7 8">
    <name type="scientific">Halioxenophilus aromaticivorans</name>
    <dbReference type="NCBI Taxonomy" id="1306992"/>
    <lineage>
        <taxon>Bacteria</taxon>
        <taxon>Pseudomonadati</taxon>
        <taxon>Pseudomonadota</taxon>
        <taxon>Gammaproteobacteria</taxon>
        <taxon>Alteromonadales</taxon>
        <taxon>Alteromonadaceae</taxon>
        <taxon>Halioxenophilus</taxon>
    </lineage>
</organism>
<feature type="domain" description="CN hydrolase" evidence="6">
    <location>
        <begin position="12"/>
        <end position="245"/>
    </location>
</feature>
<evidence type="ECO:0000256" key="1">
    <source>
        <dbReference type="ARBA" id="ARBA00010613"/>
    </source>
</evidence>
<keyword evidence="2" id="KW-0378">Hydrolase</keyword>
<gene>
    <name evidence="7" type="ORF">GCM10025791_34080</name>
</gene>
<name>A0AAV3U638_9ALTE</name>
<dbReference type="EC" id="3.5.1.3" evidence="3"/>
<dbReference type="InterPro" id="IPR003010">
    <property type="entry name" value="C-N_Hydrolase"/>
</dbReference>
<protein>
    <recommendedName>
        <fullName evidence="5">Omega-amidase YafV</fullName>
        <ecNumber evidence="3">3.5.1.3</ecNumber>
    </recommendedName>
</protein>
<dbReference type="AlphaFoldDB" id="A0AAV3U638"/>